<organism evidence="3 4">
    <name type="scientific">Prevotella histicola JCM 15637 = DNF00424</name>
    <dbReference type="NCBI Taxonomy" id="1236504"/>
    <lineage>
        <taxon>Bacteria</taxon>
        <taxon>Pseudomonadati</taxon>
        <taxon>Bacteroidota</taxon>
        <taxon>Bacteroidia</taxon>
        <taxon>Bacteroidales</taxon>
        <taxon>Prevotellaceae</taxon>
        <taxon>Prevotella</taxon>
    </lineage>
</organism>
<feature type="transmembrane region" description="Helical" evidence="1">
    <location>
        <begin position="83"/>
        <end position="110"/>
    </location>
</feature>
<evidence type="ECO:0000256" key="1">
    <source>
        <dbReference type="SAM" id="Phobius"/>
    </source>
</evidence>
<proteinExistence type="predicted"/>
<sequence length="230" mass="26391">MNNKQSEEKQRIFLNMLDHPEEYTTEQIEALLADEEISSFAHNLAMTKRAMKRHEDEDIDVNAEWEHFAIEHSIPQRRNWKRVAVSIISVILLSGLALAATAQLGILPFFGSKEKVETHLKTPHLTATDSIKKVQAERKAVSDSLNRVLLHKTDSIPPQPIVFEDTSLKTIVDAMAAYYHVDVKVLNPVSTHIRLYFKWDRQCSLQQNIELLNAFDRVKISYSDNTLTIE</sequence>
<keyword evidence="1" id="KW-0472">Membrane</keyword>
<dbReference type="Pfam" id="PF16344">
    <property type="entry name" value="FecR_C"/>
    <property type="match status" value="1"/>
</dbReference>
<comment type="caution">
    <text evidence="3">The sequence shown here is derived from an EMBL/GenBank/DDBJ whole genome shotgun (WGS) entry which is preliminary data.</text>
</comment>
<name>A0AAW3FG60_9BACT</name>
<keyword evidence="1" id="KW-1133">Transmembrane helix</keyword>
<evidence type="ECO:0000313" key="3">
    <source>
        <dbReference type="EMBL" id="KGF27803.1"/>
    </source>
</evidence>
<keyword evidence="1" id="KW-0812">Transmembrane</keyword>
<feature type="domain" description="Protein FecR C-terminal" evidence="2">
    <location>
        <begin position="161"/>
        <end position="229"/>
    </location>
</feature>
<protein>
    <recommendedName>
        <fullName evidence="2">Protein FecR C-terminal domain-containing protein</fullName>
    </recommendedName>
</protein>
<accession>A0AAW3FG60</accession>
<dbReference type="EMBL" id="JRNJ01000051">
    <property type="protein sequence ID" value="KGF27803.1"/>
    <property type="molecule type" value="Genomic_DNA"/>
</dbReference>
<dbReference type="InterPro" id="IPR032508">
    <property type="entry name" value="FecR_C"/>
</dbReference>
<gene>
    <name evidence="3" type="ORF">HMPREF2132_05400</name>
</gene>
<dbReference type="RefSeq" id="WP_036869723.1">
    <property type="nucleotide sequence ID" value="NZ_JRNJ01000051.1"/>
</dbReference>
<reference evidence="3 4" key="1">
    <citation type="submission" date="2014-07" db="EMBL/GenBank/DDBJ databases">
        <authorList>
            <person name="McCorrison J."/>
            <person name="Sanka R."/>
            <person name="Torralba M."/>
            <person name="Gillis M."/>
            <person name="Haft D.H."/>
            <person name="Methe B."/>
            <person name="Sutton G."/>
            <person name="Nelson K.E."/>
        </authorList>
    </citation>
    <scope>NUCLEOTIDE SEQUENCE [LARGE SCALE GENOMIC DNA]</scope>
    <source>
        <strain evidence="3 4">DNF00424</strain>
    </source>
</reference>
<dbReference type="Gene3D" id="3.55.50.30">
    <property type="match status" value="1"/>
</dbReference>
<dbReference type="Proteomes" id="UP000029533">
    <property type="component" value="Unassembled WGS sequence"/>
</dbReference>
<evidence type="ECO:0000259" key="2">
    <source>
        <dbReference type="Pfam" id="PF16344"/>
    </source>
</evidence>
<dbReference type="AlphaFoldDB" id="A0AAW3FG60"/>
<evidence type="ECO:0000313" key="4">
    <source>
        <dbReference type="Proteomes" id="UP000029533"/>
    </source>
</evidence>